<keyword evidence="4" id="KW-1185">Reference proteome</keyword>
<gene>
    <name evidence="3" type="ORF">PVAND_011172</name>
</gene>
<dbReference type="AlphaFoldDB" id="A0A9J6CJ56"/>
<feature type="domain" description="MADF" evidence="2">
    <location>
        <begin position="12"/>
        <end position="101"/>
    </location>
</feature>
<dbReference type="PANTHER" id="PTHR12243:SF67">
    <property type="entry name" value="COREPRESSOR OF PANGOLIN, ISOFORM A-RELATED"/>
    <property type="match status" value="1"/>
</dbReference>
<evidence type="ECO:0000313" key="3">
    <source>
        <dbReference type="EMBL" id="KAG5681763.1"/>
    </source>
</evidence>
<dbReference type="SMART" id="SM00595">
    <property type="entry name" value="MADF"/>
    <property type="match status" value="1"/>
</dbReference>
<dbReference type="PANTHER" id="PTHR12243">
    <property type="entry name" value="MADF DOMAIN TRANSCRIPTION FACTOR"/>
    <property type="match status" value="1"/>
</dbReference>
<evidence type="ECO:0000256" key="1">
    <source>
        <dbReference type="SAM" id="MobiDB-lite"/>
    </source>
</evidence>
<dbReference type="EMBL" id="JADBJN010000001">
    <property type="protein sequence ID" value="KAG5681763.1"/>
    <property type="molecule type" value="Genomic_DNA"/>
</dbReference>
<dbReference type="InterPro" id="IPR039353">
    <property type="entry name" value="TF_Adf1"/>
</dbReference>
<dbReference type="Proteomes" id="UP001107558">
    <property type="component" value="Chromosome 1"/>
</dbReference>
<name>A0A9J6CJ56_POLVA</name>
<evidence type="ECO:0000259" key="2">
    <source>
        <dbReference type="PROSITE" id="PS51029"/>
    </source>
</evidence>
<comment type="caution">
    <text evidence="3">The sequence shown here is derived from an EMBL/GenBank/DDBJ whole genome shotgun (WGS) entry which is preliminary data.</text>
</comment>
<sequence>MSKKIISNPVELLIDAVKNYPILYSKISSVNNEDKNQAWIHIANSLNEENVQSVKSKWRNLRDSYLKAIRNKRELQEINQLSRYHPYKHEERMNFLYPYILQEINQRKRKTVKMIDTGEIKQDRNSYVYAIEQQSVEYLIETEEECERVTLTEEEEEEEREVEGDGEEEPINEEEEVLLEENDADSTLLQMESECYEEEDAQQHPIIQEQKYHNCTKNNDEADIEAWLTSIRETMRNLNKINRAKVKRDINNILSKYEIEQYEAELKTTS</sequence>
<reference evidence="3" key="1">
    <citation type="submission" date="2021-03" db="EMBL/GenBank/DDBJ databases">
        <title>Chromosome level genome of the anhydrobiotic midge Polypedilum vanderplanki.</title>
        <authorList>
            <person name="Yoshida Y."/>
            <person name="Kikawada T."/>
            <person name="Gusev O."/>
        </authorList>
    </citation>
    <scope>NUCLEOTIDE SEQUENCE</scope>
    <source>
        <strain evidence="3">NIAS01</strain>
        <tissue evidence="3">Whole body or cell culture</tissue>
    </source>
</reference>
<protein>
    <recommendedName>
        <fullName evidence="2">MADF domain-containing protein</fullName>
    </recommendedName>
</protein>
<organism evidence="3 4">
    <name type="scientific">Polypedilum vanderplanki</name>
    <name type="common">Sleeping chironomid midge</name>
    <dbReference type="NCBI Taxonomy" id="319348"/>
    <lineage>
        <taxon>Eukaryota</taxon>
        <taxon>Metazoa</taxon>
        <taxon>Ecdysozoa</taxon>
        <taxon>Arthropoda</taxon>
        <taxon>Hexapoda</taxon>
        <taxon>Insecta</taxon>
        <taxon>Pterygota</taxon>
        <taxon>Neoptera</taxon>
        <taxon>Endopterygota</taxon>
        <taxon>Diptera</taxon>
        <taxon>Nematocera</taxon>
        <taxon>Chironomoidea</taxon>
        <taxon>Chironomidae</taxon>
        <taxon>Chironominae</taxon>
        <taxon>Polypedilum</taxon>
        <taxon>Polypedilum</taxon>
    </lineage>
</organism>
<dbReference type="Pfam" id="PF10545">
    <property type="entry name" value="MADF_DNA_bdg"/>
    <property type="match status" value="1"/>
</dbReference>
<evidence type="ECO:0000313" key="4">
    <source>
        <dbReference type="Proteomes" id="UP001107558"/>
    </source>
</evidence>
<accession>A0A9J6CJ56</accession>
<dbReference type="OrthoDB" id="6147983at2759"/>
<proteinExistence type="predicted"/>
<dbReference type="PROSITE" id="PS51029">
    <property type="entry name" value="MADF"/>
    <property type="match status" value="1"/>
</dbReference>
<dbReference type="InterPro" id="IPR006578">
    <property type="entry name" value="MADF-dom"/>
</dbReference>
<feature type="region of interest" description="Disordered" evidence="1">
    <location>
        <begin position="148"/>
        <end position="174"/>
    </location>
</feature>